<proteinExistence type="predicted"/>
<evidence type="ECO:0000313" key="1">
    <source>
        <dbReference type="EMBL" id="KAG5615523.1"/>
    </source>
</evidence>
<name>A0A9J5ZTU5_SOLCO</name>
<gene>
    <name evidence="1" type="ORF">H5410_015347</name>
</gene>
<protein>
    <submittedName>
        <fullName evidence="1">Uncharacterized protein</fullName>
    </submittedName>
</protein>
<keyword evidence="2" id="KW-1185">Reference proteome</keyword>
<organism evidence="1 2">
    <name type="scientific">Solanum commersonii</name>
    <name type="common">Commerson's wild potato</name>
    <name type="synonym">Commerson's nightshade</name>
    <dbReference type="NCBI Taxonomy" id="4109"/>
    <lineage>
        <taxon>Eukaryota</taxon>
        <taxon>Viridiplantae</taxon>
        <taxon>Streptophyta</taxon>
        <taxon>Embryophyta</taxon>
        <taxon>Tracheophyta</taxon>
        <taxon>Spermatophyta</taxon>
        <taxon>Magnoliopsida</taxon>
        <taxon>eudicotyledons</taxon>
        <taxon>Gunneridae</taxon>
        <taxon>Pentapetalae</taxon>
        <taxon>asterids</taxon>
        <taxon>lamiids</taxon>
        <taxon>Solanales</taxon>
        <taxon>Solanaceae</taxon>
        <taxon>Solanoideae</taxon>
        <taxon>Solaneae</taxon>
        <taxon>Solanum</taxon>
    </lineage>
</organism>
<accession>A0A9J5ZTU5</accession>
<evidence type="ECO:0000313" key="2">
    <source>
        <dbReference type="Proteomes" id="UP000824120"/>
    </source>
</evidence>
<dbReference type="EMBL" id="JACXVP010000003">
    <property type="protein sequence ID" value="KAG5615523.1"/>
    <property type="molecule type" value="Genomic_DNA"/>
</dbReference>
<dbReference type="AlphaFoldDB" id="A0A9J5ZTU5"/>
<sequence length="79" mass="8783">MVKFRAPSSSGQVLKILLKSLKPHPIPGPMDKAQFEVFQKNLENVTRATGNLKLSMLDTGYLPRMWRALCVVGLQCLGL</sequence>
<comment type="caution">
    <text evidence="1">The sequence shown here is derived from an EMBL/GenBank/DDBJ whole genome shotgun (WGS) entry which is preliminary data.</text>
</comment>
<reference evidence="1 2" key="1">
    <citation type="submission" date="2020-09" db="EMBL/GenBank/DDBJ databases">
        <title>De no assembly of potato wild relative species, Solanum commersonii.</title>
        <authorList>
            <person name="Cho K."/>
        </authorList>
    </citation>
    <scope>NUCLEOTIDE SEQUENCE [LARGE SCALE GENOMIC DNA]</scope>
    <source>
        <strain evidence="1">LZ3.2</strain>
        <tissue evidence="1">Leaf</tissue>
    </source>
</reference>
<dbReference type="Proteomes" id="UP000824120">
    <property type="component" value="Chromosome 3"/>
</dbReference>